<name>A0ABP6L2B5_9ACTN</name>
<feature type="region of interest" description="Disordered" evidence="1">
    <location>
        <begin position="282"/>
        <end position="328"/>
    </location>
</feature>
<accession>A0ABP6L2B5</accession>
<feature type="transmembrane region" description="Helical" evidence="2">
    <location>
        <begin position="151"/>
        <end position="169"/>
    </location>
</feature>
<dbReference type="EMBL" id="BAAAWD010000017">
    <property type="protein sequence ID" value="GAA3028936.1"/>
    <property type="molecule type" value="Genomic_DNA"/>
</dbReference>
<keyword evidence="4" id="KW-1185">Reference proteome</keyword>
<reference evidence="4" key="1">
    <citation type="journal article" date="2019" name="Int. J. Syst. Evol. Microbiol.">
        <title>The Global Catalogue of Microorganisms (GCM) 10K type strain sequencing project: providing services to taxonomists for standard genome sequencing and annotation.</title>
        <authorList>
            <consortium name="The Broad Institute Genomics Platform"/>
            <consortium name="The Broad Institute Genome Sequencing Center for Infectious Disease"/>
            <person name="Wu L."/>
            <person name="Ma J."/>
        </authorList>
    </citation>
    <scope>NUCLEOTIDE SEQUENCE [LARGE SCALE GENOMIC DNA]</scope>
    <source>
        <strain evidence="4">JCM 3106</strain>
    </source>
</reference>
<sequence>MWSLLFVVAVAIGLVVVLTASALSREQRRVRSVMAGHGAGPPTPYELAYLSGGPRRVINTAIGLLARAGVIRVSRGGLVSLVAGATPSPDPVEYALMEALHQRGGSVPLSDLRRAVSDGKALEGLRYRLLGLGLLVPESALDHARSLLNRLLIATVAAAVFTAGCLLAGPRGLGILVLLVGVLSTVVGLSTYSRQKRALRDALSRSGHDVLAAARRTHVRGVRSATPDLAFAVGFPVALYGLSELNEPGLEDELQRQDTGGSSGGCAAGACGGGSPGSGDVTYGGGGGDIGSGGWGDSGGSSGDSGGSSGGSSCGGGGGCGGGGCGGG</sequence>
<evidence type="ECO:0000313" key="3">
    <source>
        <dbReference type="EMBL" id="GAA3028936.1"/>
    </source>
</evidence>
<feature type="transmembrane region" description="Helical" evidence="2">
    <location>
        <begin position="6"/>
        <end position="24"/>
    </location>
</feature>
<dbReference type="RefSeq" id="WP_344902657.1">
    <property type="nucleotide sequence ID" value="NZ_BAAAWD010000017.1"/>
</dbReference>
<evidence type="ECO:0000313" key="4">
    <source>
        <dbReference type="Proteomes" id="UP001499930"/>
    </source>
</evidence>
<keyword evidence="2" id="KW-0472">Membrane</keyword>
<proteinExistence type="predicted"/>
<keyword evidence="2" id="KW-0812">Transmembrane</keyword>
<organism evidence="3 4">
    <name type="scientific">Streptosporangium longisporum</name>
    <dbReference type="NCBI Taxonomy" id="46187"/>
    <lineage>
        <taxon>Bacteria</taxon>
        <taxon>Bacillati</taxon>
        <taxon>Actinomycetota</taxon>
        <taxon>Actinomycetes</taxon>
        <taxon>Streptosporangiales</taxon>
        <taxon>Streptosporangiaceae</taxon>
        <taxon>Streptosporangium</taxon>
    </lineage>
</organism>
<dbReference type="NCBIfam" id="TIGR04222">
    <property type="entry name" value="near_uncomplex"/>
    <property type="match status" value="1"/>
</dbReference>
<feature type="transmembrane region" description="Helical" evidence="2">
    <location>
        <begin position="175"/>
        <end position="192"/>
    </location>
</feature>
<evidence type="ECO:0008006" key="5">
    <source>
        <dbReference type="Google" id="ProtNLM"/>
    </source>
</evidence>
<comment type="caution">
    <text evidence="3">The sequence shown here is derived from an EMBL/GenBank/DDBJ whole genome shotgun (WGS) entry which is preliminary data.</text>
</comment>
<protein>
    <recommendedName>
        <fullName evidence="5">TIGR04222 domain-containing membrane protein</fullName>
    </recommendedName>
</protein>
<dbReference type="Proteomes" id="UP001499930">
    <property type="component" value="Unassembled WGS sequence"/>
</dbReference>
<keyword evidence="2" id="KW-1133">Transmembrane helix</keyword>
<gene>
    <name evidence="3" type="ORF">GCM10017559_64290</name>
</gene>
<dbReference type="InterPro" id="IPR026467">
    <property type="entry name" value="Ser/Gly_Cys_C_dom"/>
</dbReference>
<evidence type="ECO:0000256" key="2">
    <source>
        <dbReference type="SAM" id="Phobius"/>
    </source>
</evidence>
<evidence type="ECO:0000256" key="1">
    <source>
        <dbReference type="SAM" id="MobiDB-lite"/>
    </source>
</evidence>